<keyword evidence="3" id="KW-1185">Reference proteome</keyword>
<feature type="transmembrane region" description="Helical" evidence="1">
    <location>
        <begin position="94"/>
        <end position="112"/>
    </location>
</feature>
<feature type="transmembrane region" description="Helical" evidence="1">
    <location>
        <begin position="142"/>
        <end position="168"/>
    </location>
</feature>
<feature type="transmembrane region" description="Helical" evidence="1">
    <location>
        <begin position="204"/>
        <end position="226"/>
    </location>
</feature>
<dbReference type="RefSeq" id="WP_107244958.1">
    <property type="nucleotide sequence ID" value="NZ_PYMJ01000034.1"/>
</dbReference>
<evidence type="ECO:0008006" key="4">
    <source>
        <dbReference type="Google" id="ProtNLM"/>
    </source>
</evidence>
<name>A0A2T3J8S9_9GAMM</name>
<gene>
    <name evidence="2" type="ORF">C9J12_23680</name>
</gene>
<dbReference type="Proteomes" id="UP000240987">
    <property type="component" value="Unassembled WGS sequence"/>
</dbReference>
<feature type="transmembrane region" description="Helical" evidence="1">
    <location>
        <begin position="323"/>
        <end position="341"/>
    </location>
</feature>
<feature type="transmembrane region" description="Helical" evidence="1">
    <location>
        <begin position="118"/>
        <end position="135"/>
    </location>
</feature>
<proteinExistence type="predicted"/>
<feature type="transmembrane region" description="Helical" evidence="1">
    <location>
        <begin position="29"/>
        <end position="50"/>
    </location>
</feature>
<keyword evidence="1" id="KW-0812">Transmembrane</keyword>
<evidence type="ECO:0000256" key="1">
    <source>
        <dbReference type="SAM" id="Phobius"/>
    </source>
</evidence>
<dbReference type="AlphaFoldDB" id="A0A2T3J8S9"/>
<feature type="transmembrane region" description="Helical" evidence="1">
    <location>
        <begin position="263"/>
        <end position="281"/>
    </location>
</feature>
<evidence type="ECO:0000313" key="2">
    <source>
        <dbReference type="EMBL" id="PSU45208.1"/>
    </source>
</evidence>
<dbReference type="Pfam" id="PF11168">
    <property type="entry name" value="DUF2955"/>
    <property type="match status" value="1"/>
</dbReference>
<feature type="transmembrane region" description="Helical" evidence="1">
    <location>
        <begin position="70"/>
        <end position="87"/>
    </location>
</feature>
<keyword evidence="1" id="KW-1133">Transmembrane helix</keyword>
<dbReference type="EMBL" id="PYMJ01000034">
    <property type="protein sequence ID" value="PSU45208.1"/>
    <property type="molecule type" value="Genomic_DNA"/>
</dbReference>
<reference evidence="2 3" key="1">
    <citation type="submission" date="2018-01" db="EMBL/GenBank/DDBJ databases">
        <title>Whole genome sequencing of Histamine producing bacteria.</title>
        <authorList>
            <person name="Butler K."/>
        </authorList>
    </citation>
    <scope>NUCLEOTIDE SEQUENCE [LARGE SCALE GENOMIC DNA]</scope>
    <source>
        <strain evidence="2 3">JCM 12947</strain>
    </source>
</reference>
<organism evidence="2 3">
    <name type="scientific">Photobacterium frigidiphilum</name>
    <dbReference type="NCBI Taxonomy" id="264736"/>
    <lineage>
        <taxon>Bacteria</taxon>
        <taxon>Pseudomonadati</taxon>
        <taxon>Pseudomonadota</taxon>
        <taxon>Gammaproteobacteria</taxon>
        <taxon>Vibrionales</taxon>
        <taxon>Vibrionaceae</taxon>
        <taxon>Photobacterium</taxon>
    </lineage>
</organism>
<feature type="transmembrane region" description="Helical" evidence="1">
    <location>
        <begin position="293"/>
        <end position="311"/>
    </location>
</feature>
<accession>A0A2T3J8S9</accession>
<feature type="transmembrane region" description="Helical" evidence="1">
    <location>
        <begin position="238"/>
        <end position="257"/>
    </location>
</feature>
<dbReference type="InterPro" id="IPR022604">
    <property type="entry name" value="DUF2955"/>
</dbReference>
<evidence type="ECO:0000313" key="3">
    <source>
        <dbReference type="Proteomes" id="UP000240987"/>
    </source>
</evidence>
<protein>
    <recommendedName>
        <fullName evidence="4">DUF2955 domain-containing protein</fullName>
    </recommendedName>
</protein>
<keyword evidence="1" id="KW-0472">Membrane</keyword>
<dbReference type="OrthoDB" id="6222260at2"/>
<comment type="caution">
    <text evidence="2">The sequence shown here is derived from an EMBL/GenBank/DDBJ whole genome shotgun (WGS) entry which is preliminary data.</text>
</comment>
<sequence>MSVNNNELSEDIYTPPTEQAIIQRRIFRYVIGLVVSCALALGIGWGLSFVAPVFLAKFLVDHQKPTSHTISQLLLAMTVTILIGLSVSAGITHYPLPLLLLLSLLMFIAYYLFMDPQWNFFATILMIAVMLLPFMGTISPGLAVYVGVGLTTSGVVAVLLFGLLHLVLPDLTPVNDNQAPLASSLTHDQRVFESLKALTISFPIIAYFYYFQITGAILTMAFIGLLSLQTAGQKSVKVSMFLLLTNIIGGLVAIVYYELLVMVPHFLFLLSLIALIGLVLGKKIFSEPAKAPIWAGVMSALLVLLGSTVASDSKLMDDNFYMRIAQIMMASIYMIVVSFILDKWQYKQEVKECSE</sequence>